<dbReference type="Gene3D" id="1.20.5.1700">
    <property type="match status" value="1"/>
</dbReference>
<feature type="coiled-coil region" evidence="1">
    <location>
        <begin position="146"/>
        <end position="173"/>
    </location>
</feature>
<dbReference type="RefSeq" id="WP_138932619.1">
    <property type="nucleotide sequence ID" value="NZ_SWMU01000004.1"/>
</dbReference>
<proteinExistence type="predicted"/>
<evidence type="ECO:0000313" key="4">
    <source>
        <dbReference type="Proteomes" id="UP000306552"/>
    </source>
</evidence>
<dbReference type="AlphaFoldDB" id="A0A4U5TPY1"/>
<sequence>MKYFFAILICLMWLKSPAQEERDIVKSFDSIVNSGGNYQDYKVIKRVKLNAFKENLASVRDSLKSNINALESSIESFENDIKKLESQNKNLSYELEALKALKDQISILGLDLSKSTYNITVWLIILLLVLILAFVFIKYRNRNIVTLELKENLRNTNKEFEEYKHRAIEKQQKLGRELLDAQKKVKTKNRKSQ</sequence>
<keyword evidence="2" id="KW-0472">Membrane</keyword>
<evidence type="ECO:0000256" key="1">
    <source>
        <dbReference type="SAM" id="Coils"/>
    </source>
</evidence>
<evidence type="ECO:0000313" key="3">
    <source>
        <dbReference type="EMBL" id="TKS55791.1"/>
    </source>
</evidence>
<keyword evidence="2" id="KW-0812">Transmembrane</keyword>
<feature type="transmembrane region" description="Helical" evidence="2">
    <location>
        <begin position="119"/>
        <end position="137"/>
    </location>
</feature>
<name>A0A4U5TPY1_9FLAO</name>
<feature type="coiled-coil region" evidence="1">
    <location>
        <begin position="53"/>
        <end position="101"/>
    </location>
</feature>
<keyword evidence="2" id="KW-1133">Transmembrane helix</keyword>
<dbReference type="EMBL" id="SWMU01000004">
    <property type="protein sequence ID" value="TKS55791.1"/>
    <property type="molecule type" value="Genomic_DNA"/>
</dbReference>
<organism evidence="3 4">
    <name type="scientific">Mesohalobacter halotolerans</name>
    <dbReference type="NCBI Taxonomy" id="1883405"/>
    <lineage>
        <taxon>Bacteria</taxon>
        <taxon>Pseudomonadati</taxon>
        <taxon>Bacteroidota</taxon>
        <taxon>Flavobacteriia</taxon>
        <taxon>Flavobacteriales</taxon>
        <taxon>Flavobacteriaceae</taxon>
        <taxon>Mesohalobacter</taxon>
    </lineage>
</organism>
<dbReference type="SUPFAM" id="SSF46579">
    <property type="entry name" value="Prefoldin"/>
    <property type="match status" value="1"/>
</dbReference>
<reference evidence="3 4" key="1">
    <citation type="submission" date="2019-04" db="EMBL/GenBank/DDBJ databases">
        <title>Psychroflexus halotolerans sp. nov., isolated from a marine solar saltern.</title>
        <authorList>
            <person name="Feng X."/>
        </authorList>
    </citation>
    <scope>NUCLEOTIDE SEQUENCE [LARGE SCALE GENOMIC DNA]</scope>
    <source>
        <strain evidence="3 4">WDS2C27</strain>
    </source>
</reference>
<comment type="caution">
    <text evidence="3">The sequence shown here is derived from an EMBL/GenBank/DDBJ whole genome shotgun (WGS) entry which is preliminary data.</text>
</comment>
<dbReference type="Proteomes" id="UP000306552">
    <property type="component" value="Unassembled WGS sequence"/>
</dbReference>
<dbReference type="OrthoDB" id="981213at2"/>
<protein>
    <recommendedName>
        <fullName evidence="5">tRNA (Guanine-N1)-methyltransferase</fullName>
    </recommendedName>
</protein>
<keyword evidence="4" id="KW-1185">Reference proteome</keyword>
<accession>A0A4U5TPY1</accession>
<keyword evidence="1" id="KW-0175">Coiled coil</keyword>
<gene>
    <name evidence="3" type="ORF">FCN74_10870</name>
</gene>
<evidence type="ECO:0000256" key="2">
    <source>
        <dbReference type="SAM" id="Phobius"/>
    </source>
</evidence>
<evidence type="ECO:0008006" key="5">
    <source>
        <dbReference type="Google" id="ProtNLM"/>
    </source>
</evidence>